<name>A0A2V1DR78_9PLEO</name>
<dbReference type="EMBL" id="KZ805368">
    <property type="protein sequence ID" value="PVI00763.1"/>
    <property type="molecule type" value="Genomic_DNA"/>
</dbReference>
<dbReference type="AlphaFoldDB" id="A0A2V1DR78"/>
<keyword evidence="4" id="KW-1185">Reference proteome</keyword>
<dbReference type="PANTHER" id="PTHR45615">
    <property type="entry name" value="MYOSIN HEAVY CHAIN, NON-MUSCLE"/>
    <property type="match status" value="1"/>
</dbReference>
<dbReference type="OrthoDB" id="3532430at2759"/>
<evidence type="ECO:0000256" key="2">
    <source>
        <dbReference type="SAM" id="MobiDB-lite"/>
    </source>
</evidence>
<evidence type="ECO:0000313" key="4">
    <source>
        <dbReference type="Proteomes" id="UP000244855"/>
    </source>
</evidence>
<evidence type="ECO:0000313" key="3">
    <source>
        <dbReference type="EMBL" id="PVI00763.1"/>
    </source>
</evidence>
<dbReference type="Gene3D" id="1.10.287.1490">
    <property type="match status" value="1"/>
</dbReference>
<feature type="coiled-coil region" evidence="1">
    <location>
        <begin position="993"/>
        <end position="1041"/>
    </location>
</feature>
<dbReference type="GO" id="GO:0000146">
    <property type="term" value="F:microfilament motor activity"/>
    <property type="evidence" value="ECO:0007669"/>
    <property type="project" value="TreeGrafter"/>
</dbReference>
<evidence type="ECO:0000256" key="1">
    <source>
        <dbReference type="SAM" id="Coils"/>
    </source>
</evidence>
<feature type="coiled-coil region" evidence="1">
    <location>
        <begin position="193"/>
        <end position="263"/>
    </location>
</feature>
<dbReference type="GO" id="GO:0016460">
    <property type="term" value="C:myosin II complex"/>
    <property type="evidence" value="ECO:0007669"/>
    <property type="project" value="TreeGrafter"/>
</dbReference>
<dbReference type="GO" id="GO:0051015">
    <property type="term" value="F:actin filament binding"/>
    <property type="evidence" value="ECO:0007669"/>
    <property type="project" value="TreeGrafter"/>
</dbReference>
<protein>
    <submittedName>
        <fullName evidence="3">Uncharacterized protein</fullName>
    </submittedName>
</protein>
<gene>
    <name evidence="3" type="ORF">DM02DRAFT_614117</name>
</gene>
<proteinExistence type="predicted"/>
<keyword evidence="1" id="KW-0175">Coiled coil</keyword>
<dbReference type="GO" id="GO:0032982">
    <property type="term" value="C:myosin filament"/>
    <property type="evidence" value="ECO:0007669"/>
    <property type="project" value="TreeGrafter"/>
</dbReference>
<dbReference type="PANTHER" id="PTHR45615:SF40">
    <property type="entry name" value="MYOSIN HEAVY CHAIN, NON-MUSCLE"/>
    <property type="match status" value="1"/>
</dbReference>
<sequence>MARLSGLPSEHHPQGPGDSTRRRKRKQAPADSSKTTKRAASPTPAVPQVKRKRLDVDAHDEDDEDQLARELQEAVSRSQSRDGESIVVATEDLPTRRHNRRHSEPVVAGQDGENDSQMTPPPSTAPLVPNVQRRVSGVRRARMSMPAQLYHADEELENSDRQQYQFAPLKAVIGSRARRRLRRSHLSQEVNTIEQHDKEDRKLRKQFAELRAKLQEKDDTIKDLEFQLEARRMGDIDMTEDRAQELEQQLSQAKDEIDQLRRSSLYTGDSREPSAFSGFTNDMEEFDEGDDDLLLIDPNDIDGPTEVDTTPLANGIYAQRALELSTQVTVKSLETLPQTQYDSLADPSEIGSSSVADKISDQAVSRYANEIERLVQQLAESQGALRVLAIELQNLNVVAPGASSNTIISSLRNSFEVLREGLENLIPKSTLGLTNSELLRKIPDLFEDVLSELREKVISSETHHQNEQLLRSQFIHVIDLLARSDNRIEKLENHVSELKEDVELKQAKIERADELAATQVGEIQDLAAAVDERDVEIDGLKKEVEDKDTSLDRLRDSLENYRTELNQMTATITQLEEDHREAIATLEDDHADVVNDLETRLASEIEGRDIAENDAMAKKEYIEDLEQSVERMEEEFEVIKEELDRLRQRLAEETELLQTTEEERDVQTNLAYDHANKIENLEETLEDVQNQLAEAKEQLANERTLRAETEAHLQTAEDEIAQLEDQLHNAGVQANELRSKLFQVQQDKEQAVADLEEAAEEQAALSQEALDDETEKREAAEAEVVSLGATIDQLQSEIAGLDRTVDNLRRELADTEKNRDDHVASLEAQLAEVKNKYAALENNTNSTITTLQANITDLTNEVNAQAAELERERAEAAENDRVLRETVAEKTETIVQLESDLAKEQSKNADLERENKSLSERVEEEASEMLRISDAHHDESTALRSTIATHESTIANLQSAAAAREAAHASLLAEKESEIQDLRVLGDARATHIVDLESQIDELKEAFRLAEEDTRLTIDALTETQQQLQLKNQNLAHLLKQRNAAALKAVQELKVKGVQVRTNGANGDLHRVAGGKVTKVNERVKIGKGGRKKEKVAKRQWDSGFHEAAADDEDVDGENLMDGSTQEDEALYA</sequence>
<accession>A0A2V1DR78</accession>
<feature type="compositionally biased region" description="Basic and acidic residues" evidence="2">
    <location>
        <begin position="1097"/>
        <end position="1109"/>
    </location>
</feature>
<dbReference type="SUPFAM" id="SSF57997">
    <property type="entry name" value="Tropomyosin"/>
    <property type="match status" value="1"/>
</dbReference>
<feature type="coiled-coil region" evidence="1">
    <location>
        <begin position="481"/>
        <end position="585"/>
    </location>
</feature>
<organism evidence="3 4">
    <name type="scientific">Periconia macrospinosa</name>
    <dbReference type="NCBI Taxonomy" id="97972"/>
    <lineage>
        <taxon>Eukaryota</taxon>
        <taxon>Fungi</taxon>
        <taxon>Dikarya</taxon>
        <taxon>Ascomycota</taxon>
        <taxon>Pezizomycotina</taxon>
        <taxon>Dothideomycetes</taxon>
        <taxon>Pleosporomycetidae</taxon>
        <taxon>Pleosporales</taxon>
        <taxon>Massarineae</taxon>
        <taxon>Periconiaceae</taxon>
        <taxon>Periconia</taxon>
    </lineage>
</organism>
<dbReference type="STRING" id="97972.A0A2V1DR78"/>
<feature type="region of interest" description="Disordered" evidence="2">
    <location>
        <begin position="1088"/>
        <end position="1133"/>
    </location>
</feature>
<feature type="compositionally biased region" description="Acidic residues" evidence="2">
    <location>
        <begin position="1110"/>
        <end position="1133"/>
    </location>
</feature>
<feature type="region of interest" description="Disordered" evidence="2">
    <location>
        <begin position="1"/>
        <end position="129"/>
    </location>
</feature>
<feature type="region of interest" description="Disordered" evidence="2">
    <location>
        <begin position="901"/>
        <end position="921"/>
    </location>
</feature>
<dbReference type="GO" id="GO:0005737">
    <property type="term" value="C:cytoplasm"/>
    <property type="evidence" value="ECO:0007669"/>
    <property type="project" value="TreeGrafter"/>
</dbReference>
<reference evidence="3 4" key="1">
    <citation type="journal article" date="2018" name="Sci. Rep.">
        <title>Comparative genomics provides insights into the lifestyle and reveals functional heterogeneity of dark septate endophytic fungi.</title>
        <authorList>
            <person name="Knapp D.G."/>
            <person name="Nemeth J.B."/>
            <person name="Barry K."/>
            <person name="Hainaut M."/>
            <person name="Henrissat B."/>
            <person name="Johnson J."/>
            <person name="Kuo A."/>
            <person name="Lim J.H.P."/>
            <person name="Lipzen A."/>
            <person name="Nolan M."/>
            <person name="Ohm R.A."/>
            <person name="Tamas L."/>
            <person name="Grigoriev I.V."/>
            <person name="Spatafora J.W."/>
            <person name="Nagy L.G."/>
            <person name="Kovacs G.M."/>
        </authorList>
    </citation>
    <scope>NUCLEOTIDE SEQUENCE [LARGE SCALE GENOMIC DNA]</scope>
    <source>
        <strain evidence="3 4">DSE2036</strain>
    </source>
</reference>
<dbReference type="Proteomes" id="UP000244855">
    <property type="component" value="Unassembled WGS sequence"/>
</dbReference>